<proteinExistence type="predicted"/>
<sequence>EPPLKGGNVVVSRCQGRSHHRNETLHLDGADRDKEGGETAAVL</sequence>
<dbReference type="EMBL" id="LXQA010631525">
    <property type="protein sequence ID" value="MCI63123.1"/>
    <property type="molecule type" value="Genomic_DNA"/>
</dbReference>
<protein>
    <submittedName>
        <fullName evidence="2">Uncharacterized protein</fullName>
    </submittedName>
</protein>
<keyword evidence="3" id="KW-1185">Reference proteome</keyword>
<evidence type="ECO:0000313" key="2">
    <source>
        <dbReference type="EMBL" id="MCI63123.1"/>
    </source>
</evidence>
<feature type="compositionally biased region" description="Basic and acidic residues" evidence="1">
    <location>
        <begin position="21"/>
        <end position="37"/>
    </location>
</feature>
<evidence type="ECO:0000313" key="3">
    <source>
        <dbReference type="Proteomes" id="UP000265520"/>
    </source>
</evidence>
<dbReference type="AlphaFoldDB" id="A0A392TPN1"/>
<feature type="non-terminal residue" evidence="2">
    <location>
        <position position="1"/>
    </location>
</feature>
<comment type="caution">
    <text evidence="2">The sequence shown here is derived from an EMBL/GenBank/DDBJ whole genome shotgun (WGS) entry which is preliminary data.</text>
</comment>
<name>A0A392TPN1_9FABA</name>
<evidence type="ECO:0000256" key="1">
    <source>
        <dbReference type="SAM" id="MobiDB-lite"/>
    </source>
</evidence>
<dbReference type="Proteomes" id="UP000265520">
    <property type="component" value="Unassembled WGS sequence"/>
</dbReference>
<reference evidence="2 3" key="1">
    <citation type="journal article" date="2018" name="Front. Plant Sci.">
        <title>Red Clover (Trifolium pratense) and Zigzag Clover (T. medium) - A Picture of Genomic Similarities and Differences.</title>
        <authorList>
            <person name="Dluhosova J."/>
            <person name="Istvanek J."/>
            <person name="Nedelnik J."/>
            <person name="Repkova J."/>
        </authorList>
    </citation>
    <scope>NUCLEOTIDE SEQUENCE [LARGE SCALE GENOMIC DNA]</scope>
    <source>
        <strain evidence="3">cv. 10/8</strain>
        <tissue evidence="2">Leaf</tissue>
    </source>
</reference>
<organism evidence="2 3">
    <name type="scientific">Trifolium medium</name>
    <dbReference type="NCBI Taxonomy" id="97028"/>
    <lineage>
        <taxon>Eukaryota</taxon>
        <taxon>Viridiplantae</taxon>
        <taxon>Streptophyta</taxon>
        <taxon>Embryophyta</taxon>
        <taxon>Tracheophyta</taxon>
        <taxon>Spermatophyta</taxon>
        <taxon>Magnoliopsida</taxon>
        <taxon>eudicotyledons</taxon>
        <taxon>Gunneridae</taxon>
        <taxon>Pentapetalae</taxon>
        <taxon>rosids</taxon>
        <taxon>fabids</taxon>
        <taxon>Fabales</taxon>
        <taxon>Fabaceae</taxon>
        <taxon>Papilionoideae</taxon>
        <taxon>50 kb inversion clade</taxon>
        <taxon>NPAAA clade</taxon>
        <taxon>Hologalegina</taxon>
        <taxon>IRL clade</taxon>
        <taxon>Trifolieae</taxon>
        <taxon>Trifolium</taxon>
    </lineage>
</organism>
<feature type="region of interest" description="Disordered" evidence="1">
    <location>
        <begin position="1"/>
        <end position="43"/>
    </location>
</feature>
<accession>A0A392TPN1</accession>